<keyword evidence="3" id="KW-0808">Transferase</keyword>
<evidence type="ECO:0000256" key="2">
    <source>
        <dbReference type="ARBA" id="ARBA00022475"/>
    </source>
</evidence>
<dbReference type="GO" id="GO:0005886">
    <property type="term" value="C:plasma membrane"/>
    <property type="evidence" value="ECO:0007669"/>
    <property type="project" value="UniProtKB-SubCell"/>
</dbReference>
<dbReference type="EMBL" id="CP118166">
    <property type="protein sequence ID" value="WDI32849.1"/>
    <property type="molecule type" value="Genomic_DNA"/>
</dbReference>
<sequence length="402" mass="42849">MSAKTFTSLLQTADIRLNARHIRLGASALGATLIAVIIAQFALSNNLVTPLGTPVGGDFAAFWTAAKALAAGDGASIYYAPVFHDWLARIAPPQESWGLSWQYPPTYYFAVAFLALLPYWLGYAVWTGGGLAIFAASTRSAGVTGLALLAALATPAVFQTVITGQNGFLTAGLLIGATLFVDKRPVLAGICAALLTMKPQLGLLLPVAYIAGGHWRAFITAGAGAMLLAGASVAAFGFETWDAFIDSLRTVDKHIRDGLMPLYKMPTIYATVLMAGAPLLVAQILHGIGALCAGAATFIIWWRSNDKALKSAVVCCGAFMVAPYAYYYELTIMVAPFALLALQSARSNDWRPFDQLMLLALFLIPLILPGEPQRTGFNLSVVMTLLAFGFVLRRMTPAPHKQ</sequence>
<feature type="transmembrane region" description="Helical" evidence="8">
    <location>
        <begin position="21"/>
        <end position="43"/>
    </location>
</feature>
<feature type="transmembrane region" description="Helical" evidence="8">
    <location>
        <begin position="107"/>
        <end position="134"/>
    </location>
</feature>
<evidence type="ECO:0000256" key="6">
    <source>
        <dbReference type="ARBA" id="ARBA00023136"/>
    </source>
</evidence>
<evidence type="ECO:0000256" key="8">
    <source>
        <dbReference type="SAM" id="Phobius"/>
    </source>
</evidence>
<dbReference type="Proteomes" id="UP001214043">
    <property type="component" value="Chromosome"/>
</dbReference>
<feature type="transmembrane region" description="Helical" evidence="8">
    <location>
        <begin position="321"/>
        <end position="341"/>
    </location>
</feature>
<feature type="transmembrane region" description="Helical" evidence="8">
    <location>
        <begin position="186"/>
        <end position="211"/>
    </location>
</feature>
<keyword evidence="10" id="KW-1185">Reference proteome</keyword>
<keyword evidence="6 8" id="KW-0472">Membrane</keyword>
<feature type="transmembrane region" description="Helical" evidence="8">
    <location>
        <begin position="376"/>
        <end position="392"/>
    </location>
</feature>
<protein>
    <submittedName>
        <fullName evidence="9">Glycosyltransferase family 87 protein</fullName>
    </submittedName>
</protein>
<keyword evidence="2" id="KW-1003">Cell membrane</keyword>
<gene>
    <name evidence="9" type="ORF">PUV54_06520</name>
</gene>
<organism evidence="9 10">
    <name type="scientific">Hyphococcus flavus</name>
    <dbReference type="NCBI Taxonomy" id="1866326"/>
    <lineage>
        <taxon>Bacteria</taxon>
        <taxon>Pseudomonadati</taxon>
        <taxon>Pseudomonadota</taxon>
        <taxon>Alphaproteobacteria</taxon>
        <taxon>Parvularculales</taxon>
        <taxon>Parvularculaceae</taxon>
        <taxon>Hyphococcus</taxon>
    </lineage>
</organism>
<comment type="similarity">
    <text evidence="7">Belongs to the glycosyltransferase 87 family.</text>
</comment>
<dbReference type="InterPro" id="IPR018584">
    <property type="entry name" value="GT87"/>
</dbReference>
<evidence type="ECO:0000256" key="7">
    <source>
        <dbReference type="ARBA" id="ARBA00024033"/>
    </source>
</evidence>
<evidence type="ECO:0000256" key="4">
    <source>
        <dbReference type="ARBA" id="ARBA00022692"/>
    </source>
</evidence>
<name>A0AAF0CGT2_9PROT</name>
<evidence type="ECO:0000256" key="5">
    <source>
        <dbReference type="ARBA" id="ARBA00022989"/>
    </source>
</evidence>
<evidence type="ECO:0000313" key="10">
    <source>
        <dbReference type="Proteomes" id="UP001214043"/>
    </source>
</evidence>
<accession>A0AAF0CGT2</accession>
<dbReference type="RefSeq" id="WP_274494799.1">
    <property type="nucleotide sequence ID" value="NZ_CP118166.1"/>
</dbReference>
<keyword evidence="5 8" id="KW-1133">Transmembrane helix</keyword>
<evidence type="ECO:0000313" key="9">
    <source>
        <dbReference type="EMBL" id="WDI32849.1"/>
    </source>
</evidence>
<dbReference type="KEGG" id="hfl:PUV54_06520"/>
<comment type="subcellular location">
    <subcellularLocation>
        <location evidence="1">Cell membrane</location>
        <topology evidence="1">Multi-pass membrane protein</topology>
    </subcellularLocation>
</comment>
<evidence type="ECO:0000256" key="1">
    <source>
        <dbReference type="ARBA" id="ARBA00004651"/>
    </source>
</evidence>
<evidence type="ECO:0000256" key="3">
    <source>
        <dbReference type="ARBA" id="ARBA00022679"/>
    </source>
</evidence>
<reference evidence="9" key="1">
    <citation type="submission" date="2023-02" db="EMBL/GenBank/DDBJ databases">
        <title>Genome sequence of Hyphococcus flavus.</title>
        <authorList>
            <person name="Rong J.-C."/>
            <person name="Zhao Q."/>
            <person name="Yi M."/>
            <person name="Wu J.-Y."/>
        </authorList>
    </citation>
    <scope>NUCLEOTIDE SEQUENCE</scope>
    <source>
        <strain evidence="9">MCCC 1K03223</strain>
    </source>
</reference>
<feature type="transmembrane region" description="Helical" evidence="8">
    <location>
        <begin position="217"/>
        <end position="238"/>
    </location>
</feature>
<dbReference type="GO" id="GO:0016758">
    <property type="term" value="F:hexosyltransferase activity"/>
    <property type="evidence" value="ECO:0007669"/>
    <property type="project" value="InterPro"/>
</dbReference>
<dbReference type="AlphaFoldDB" id="A0AAF0CGT2"/>
<keyword evidence="4 8" id="KW-0812">Transmembrane</keyword>
<proteinExistence type="inferred from homology"/>
<feature type="transmembrane region" description="Helical" evidence="8">
    <location>
        <begin position="141"/>
        <end position="158"/>
    </location>
</feature>
<dbReference type="Pfam" id="PF09594">
    <property type="entry name" value="GT87"/>
    <property type="match status" value="1"/>
</dbReference>
<feature type="transmembrane region" description="Helical" evidence="8">
    <location>
        <begin position="268"/>
        <end position="301"/>
    </location>
</feature>